<dbReference type="AlphaFoldDB" id="A0A9W6C4R3"/>
<evidence type="ECO:0000313" key="2">
    <source>
        <dbReference type="EMBL" id="GLC63127.1"/>
    </source>
</evidence>
<evidence type="ECO:0000256" key="1">
    <source>
        <dbReference type="SAM" id="MobiDB-lite"/>
    </source>
</evidence>
<evidence type="ECO:0000313" key="3">
    <source>
        <dbReference type="Proteomes" id="UP001165080"/>
    </source>
</evidence>
<dbReference type="Proteomes" id="UP001165080">
    <property type="component" value="Unassembled WGS sequence"/>
</dbReference>
<keyword evidence="3" id="KW-1185">Reference proteome</keyword>
<organism evidence="2 3">
    <name type="scientific">Pleodorina starrii</name>
    <dbReference type="NCBI Taxonomy" id="330485"/>
    <lineage>
        <taxon>Eukaryota</taxon>
        <taxon>Viridiplantae</taxon>
        <taxon>Chlorophyta</taxon>
        <taxon>core chlorophytes</taxon>
        <taxon>Chlorophyceae</taxon>
        <taxon>CS clade</taxon>
        <taxon>Chlamydomonadales</taxon>
        <taxon>Volvocaceae</taxon>
        <taxon>Pleodorina</taxon>
    </lineage>
</organism>
<accession>A0A9W6C4R3</accession>
<feature type="non-terminal residue" evidence="2">
    <location>
        <position position="153"/>
    </location>
</feature>
<reference evidence="2 3" key="1">
    <citation type="journal article" date="2023" name="Commun. Biol.">
        <title>Reorganization of the ancestral sex-determining regions during the evolution of trioecy in Pleodorina starrii.</title>
        <authorList>
            <person name="Takahashi K."/>
            <person name="Suzuki S."/>
            <person name="Kawai-Toyooka H."/>
            <person name="Yamamoto K."/>
            <person name="Hamaji T."/>
            <person name="Ootsuki R."/>
            <person name="Yamaguchi H."/>
            <person name="Kawachi M."/>
            <person name="Higashiyama T."/>
            <person name="Nozaki H."/>
        </authorList>
    </citation>
    <scope>NUCLEOTIDE SEQUENCE [LARGE SCALE GENOMIC DNA]</scope>
    <source>
        <strain evidence="2 3">NIES-4479</strain>
    </source>
</reference>
<sequence>MLLAANDGKLSNSTNCYAVLQGTRVHLGLPPNSPLGATARIELTPLAGSCPYRQPTSSLGLALAASLGRPALEVLASGYLKGTGKTDQLQLREKIRQALTTAYLSPSPRPLRDLSPLVAPQRDGGAVSLDDLMALGDEDPDPRVLNMDVDGEN</sequence>
<comment type="caution">
    <text evidence="2">The sequence shown here is derived from an EMBL/GenBank/DDBJ whole genome shotgun (WGS) entry which is preliminary data.</text>
</comment>
<name>A0A9W6C4R3_9CHLO</name>
<feature type="region of interest" description="Disordered" evidence="1">
    <location>
        <begin position="133"/>
        <end position="153"/>
    </location>
</feature>
<protein>
    <submittedName>
        <fullName evidence="2">Uncharacterized protein</fullName>
    </submittedName>
</protein>
<dbReference type="EMBL" id="BRXU01000090">
    <property type="protein sequence ID" value="GLC63127.1"/>
    <property type="molecule type" value="Genomic_DNA"/>
</dbReference>
<gene>
    <name evidence="2" type="primary">PLESTB004274</name>
    <name evidence="2" type="ORF">PLESTB_001983700</name>
</gene>
<proteinExistence type="predicted"/>